<keyword evidence="1" id="KW-0472">Membrane</keyword>
<feature type="transmembrane region" description="Helical" evidence="1">
    <location>
        <begin position="33"/>
        <end position="51"/>
    </location>
</feature>
<proteinExistence type="predicted"/>
<dbReference type="Proteomes" id="UP000198765">
    <property type="component" value="Chromosome I"/>
</dbReference>
<evidence type="ECO:0000256" key="1">
    <source>
        <dbReference type="SAM" id="Phobius"/>
    </source>
</evidence>
<accession>A0A1A9ADX2</accession>
<sequence length="315" mass="33494">MSRRTHDEPLRARVAADVERPDRIVFGLTLRQVVILAVTALILYAVWTALATVVNPLYFIAGSIPVGGAAFFLAVTRRDGISLDSWLLAAIRHRRAPHHLVPTDTPIQPAPAWVATTSKRGTVAMPAPLRLPAKGITADGLIDLGPDGTTALVSASTVAFGLRSPGEQNGLVAGFARWLNSLDSPTQILVRARRVNLTHVADRIEHHAPALPHPALEEAARSHVGFLDDLATGRELLHRQVTVAVRGRRGPGNTAHQAHEAVRALAGCEVAATVLDGYDTQTTLAACLDPTAPTVAWAAAGDPSWRLHSEGGEQA</sequence>
<dbReference type="InterPro" id="IPR024414">
    <property type="entry name" value="Uncharacterised_PrgI"/>
</dbReference>
<dbReference type="Pfam" id="PF12666">
    <property type="entry name" value="PrgI"/>
    <property type="match status" value="1"/>
</dbReference>
<dbReference type="PATRIC" id="fig|299146.4.peg.5495"/>
<keyword evidence="3" id="KW-1185">Reference proteome</keyword>
<protein>
    <submittedName>
        <fullName evidence="2">PrgI family protein</fullName>
    </submittedName>
</protein>
<evidence type="ECO:0000313" key="2">
    <source>
        <dbReference type="EMBL" id="SBT54306.1"/>
    </source>
</evidence>
<dbReference type="AlphaFoldDB" id="A0A1A9ADX2"/>
<keyword evidence="1" id="KW-1133">Transmembrane helix</keyword>
<dbReference type="OrthoDB" id="3354527at2"/>
<keyword evidence="1" id="KW-0812">Transmembrane</keyword>
<dbReference type="EMBL" id="LT594324">
    <property type="protein sequence ID" value="SBT54306.1"/>
    <property type="molecule type" value="Genomic_DNA"/>
</dbReference>
<feature type="transmembrane region" description="Helical" evidence="1">
    <location>
        <begin position="57"/>
        <end position="75"/>
    </location>
</feature>
<dbReference type="RefSeq" id="WP_091200763.1">
    <property type="nucleotide sequence ID" value="NZ_LT594324.1"/>
</dbReference>
<reference evidence="2 3" key="1">
    <citation type="submission" date="2016-06" db="EMBL/GenBank/DDBJ databases">
        <authorList>
            <person name="Kjaerup R.B."/>
            <person name="Dalgaard T.S."/>
            <person name="Juul-Madsen H.R."/>
        </authorList>
    </citation>
    <scope>NUCLEOTIDE SEQUENCE [LARGE SCALE GENOMIC DNA]</scope>
    <source>
        <strain evidence="2 3">DSM 45248</strain>
    </source>
</reference>
<evidence type="ECO:0000313" key="3">
    <source>
        <dbReference type="Proteomes" id="UP000198765"/>
    </source>
</evidence>
<gene>
    <name evidence="2" type="ORF">GA0070621_5324</name>
</gene>
<organism evidence="2 3">
    <name type="scientific">Micromonospora narathiwatensis</name>
    <dbReference type="NCBI Taxonomy" id="299146"/>
    <lineage>
        <taxon>Bacteria</taxon>
        <taxon>Bacillati</taxon>
        <taxon>Actinomycetota</taxon>
        <taxon>Actinomycetes</taxon>
        <taxon>Micromonosporales</taxon>
        <taxon>Micromonosporaceae</taxon>
        <taxon>Micromonospora</taxon>
    </lineage>
</organism>
<name>A0A1A9ADX2_9ACTN</name>